<dbReference type="InterPro" id="IPR020843">
    <property type="entry name" value="ER"/>
</dbReference>
<dbReference type="Pfam" id="PF00107">
    <property type="entry name" value="ADH_zinc_N"/>
    <property type="match status" value="1"/>
</dbReference>
<dbReference type="InterPro" id="IPR013149">
    <property type="entry name" value="ADH-like_C"/>
</dbReference>
<keyword evidence="3" id="KW-1185">Reference proteome</keyword>
<dbReference type="PANTHER" id="PTHR43482:SF1">
    <property type="entry name" value="PROTEIN AST1-RELATED"/>
    <property type="match status" value="1"/>
</dbReference>
<evidence type="ECO:0000313" key="2">
    <source>
        <dbReference type="EMBL" id="MBB5190994.1"/>
    </source>
</evidence>
<dbReference type="GO" id="GO:0008270">
    <property type="term" value="F:zinc ion binding"/>
    <property type="evidence" value="ECO:0007669"/>
    <property type="project" value="InterPro"/>
</dbReference>
<evidence type="ECO:0000313" key="3">
    <source>
        <dbReference type="Proteomes" id="UP000543030"/>
    </source>
</evidence>
<dbReference type="CDD" id="cd05289">
    <property type="entry name" value="MDR_like_2"/>
    <property type="match status" value="1"/>
</dbReference>
<dbReference type="Gene3D" id="3.40.50.720">
    <property type="entry name" value="NAD(P)-binding Rossmann-like Domain"/>
    <property type="match status" value="1"/>
</dbReference>
<protein>
    <submittedName>
        <fullName evidence="2">NADPH:quinone reductase-like Zn-dependent oxidoreductase</fullName>
    </submittedName>
</protein>
<dbReference type="EMBL" id="JACHHN010000003">
    <property type="protein sequence ID" value="MBB5190994.1"/>
    <property type="molecule type" value="Genomic_DNA"/>
</dbReference>
<name>A0A840REI2_9NEIS</name>
<dbReference type="InterPro" id="IPR036291">
    <property type="entry name" value="NAD(P)-bd_dom_sf"/>
</dbReference>
<sequence length="300" mass="30914">MQAHRIHSYGVPETLQRDTVAAPEIKAGQVLVEVKAAGINGLDWKIREGYLRNDFALALPAILGAELAGRVVAVGDGVTRFQVGDRVMGASGVGAYAELVAIAEAQLSPIPAHLSDVEAAALPVSMLTAWQALHAAGEPEPGQTVLIQGAAGGVGSFAVQFAKAAGLTVVATASASSRDYLLGLGVDRVIDRHTERFEALASEVDLVLDLVGGEIASRSFAVLAPGGKLVSTADPRVGQQGGIFLVMQSDGQQLQQLLAQATWRSTIASVCGPADLAGAVEQNRTGHAPGKMVLDMTLAA</sequence>
<accession>A0A840REI2</accession>
<proteinExistence type="predicted"/>
<dbReference type="InterPro" id="IPR052585">
    <property type="entry name" value="Lipid_raft_assoc_Zn_ADH"/>
</dbReference>
<comment type="caution">
    <text evidence="2">The sequence shown here is derived from an EMBL/GenBank/DDBJ whole genome shotgun (WGS) entry which is preliminary data.</text>
</comment>
<gene>
    <name evidence="2" type="ORF">HNQ50_001717</name>
</gene>
<dbReference type="InterPro" id="IPR013154">
    <property type="entry name" value="ADH-like_N"/>
</dbReference>
<dbReference type="InterPro" id="IPR002364">
    <property type="entry name" value="Quin_OxRdtase/zeta-crystal_CS"/>
</dbReference>
<reference evidence="2 3" key="1">
    <citation type="submission" date="2020-08" db="EMBL/GenBank/DDBJ databases">
        <title>Genomic Encyclopedia of Type Strains, Phase IV (KMG-IV): sequencing the most valuable type-strain genomes for metagenomic binning, comparative biology and taxonomic classification.</title>
        <authorList>
            <person name="Goeker M."/>
        </authorList>
    </citation>
    <scope>NUCLEOTIDE SEQUENCE [LARGE SCALE GENOMIC DNA]</scope>
    <source>
        <strain evidence="2 3">DSM 18233</strain>
    </source>
</reference>
<dbReference type="InterPro" id="IPR011032">
    <property type="entry name" value="GroES-like_sf"/>
</dbReference>
<dbReference type="PANTHER" id="PTHR43482">
    <property type="entry name" value="PROTEIN AST1-RELATED"/>
    <property type="match status" value="1"/>
</dbReference>
<evidence type="ECO:0000259" key="1">
    <source>
        <dbReference type="SMART" id="SM00829"/>
    </source>
</evidence>
<dbReference type="Pfam" id="PF08240">
    <property type="entry name" value="ADH_N"/>
    <property type="match status" value="1"/>
</dbReference>
<dbReference type="GO" id="GO:0016491">
    <property type="term" value="F:oxidoreductase activity"/>
    <property type="evidence" value="ECO:0007669"/>
    <property type="project" value="InterPro"/>
</dbReference>
<dbReference type="Proteomes" id="UP000543030">
    <property type="component" value="Unassembled WGS sequence"/>
</dbReference>
<organism evidence="2 3">
    <name type="scientific">Silvimonas terrae</name>
    <dbReference type="NCBI Taxonomy" id="300266"/>
    <lineage>
        <taxon>Bacteria</taxon>
        <taxon>Pseudomonadati</taxon>
        <taxon>Pseudomonadota</taxon>
        <taxon>Betaproteobacteria</taxon>
        <taxon>Neisseriales</taxon>
        <taxon>Chitinibacteraceae</taxon>
        <taxon>Silvimonas</taxon>
    </lineage>
</organism>
<dbReference type="RefSeq" id="WP_184099519.1">
    <property type="nucleotide sequence ID" value="NZ_JACHHN010000003.1"/>
</dbReference>
<dbReference type="PROSITE" id="PS01162">
    <property type="entry name" value="QOR_ZETA_CRYSTAL"/>
    <property type="match status" value="1"/>
</dbReference>
<dbReference type="SUPFAM" id="SSF51735">
    <property type="entry name" value="NAD(P)-binding Rossmann-fold domains"/>
    <property type="match status" value="1"/>
</dbReference>
<dbReference type="AlphaFoldDB" id="A0A840REI2"/>
<dbReference type="SMART" id="SM00829">
    <property type="entry name" value="PKS_ER"/>
    <property type="match status" value="1"/>
</dbReference>
<feature type="domain" description="Enoyl reductase (ER)" evidence="1">
    <location>
        <begin position="10"/>
        <end position="294"/>
    </location>
</feature>
<dbReference type="SUPFAM" id="SSF50129">
    <property type="entry name" value="GroES-like"/>
    <property type="match status" value="1"/>
</dbReference>
<dbReference type="Gene3D" id="3.90.180.10">
    <property type="entry name" value="Medium-chain alcohol dehydrogenases, catalytic domain"/>
    <property type="match status" value="1"/>
</dbReference>